<dbReference type="Gene3D" id="3.40.525.10">
    <property type="entry name" value="CRAL-TRIO lipid binding domain"/>
    <property type="match status" value="1"/>
</dbReference>
<evidence type="ECO:0000259" key="2">
    <source>
        <dbReference type="PROSITE" id="PS50191"/>
    </source>
</evidence>
<sequence>MSSDPESPQTSNLKELEALKAFREELTKEGLIQEGDTLGTDKDHVLLRFLRARKFNLKNAKTMLVNCIAWRKSVCDVGIDELYRKIDPYGYPERNAVFEHWPIWYHKTDKKGRPLNIESFGSIDVNALHEVISPERHWETLVVTAESLVREVLPASSYAAGRVVDDVFVIVDLKGFGLKQFWQIKYVVRDCFQISQDYFPETMGKLAVINAPSSFAVIWKFVRPWLAQETQDKVEILGSDYQDVLLSLVDAENLPASLGGKCTCEDKGGCVVSNAGPWMDNRKERREKWLKCERNAIGLSLDRKTPDIQQPTTPAPLEHETEEKHNEQ</sequence>
<evidence type="ECO:0000256" key="1">
    <source>
        <dbReference type="SAM" id="MobiDB-lite"/>
    </source>
</evidence>
<dbReference type="AlphaFoldDB" id="A0A4Y7Q5V8"/>
<evidence type="ECO:0000313" key="3">
    <source>
        <dbReference type="EMBL" id="TDL22200.1"/>
    </source>
</evidence>
<dbReference type="SMART" id="SM00516">
    <property type="entry name" value="SEC14"/>
    <property type="match status" value="1"/>
</dbReference>
<name>A0A4Y7Q5V8_9AGAM</name>
<dbReference type="Proteomes" id="UP000294933">
    <property type="component" value="Unassembled WGS sequence"/>
</dbReference>
<proteinExistence type="predicted"/>
<protein>
    <submittedName>
        <fullName evidence="3">CRAL/TRIO domain-containing protein</fullName>
    </submittedName>
</protein>
<dbReference type="SUPFAM" id="SSF46938">
    <property type="entry name" value="CRAL/TRIO N-terminal domain"/>
    <property type="match status" value="1"/>
</dbReference>
<dbReference type="EMBL" id="ML170176">
    <property type="protein sequence ID" value="TDL22200.1"/>
    <property type="molecule type" value="Genomic_DNA"/>
</dbReference>
<dbReference type="InterPro" id="IPR011074">
    <property type="entry name" value="CRAL/TRIO_N_dom"/>
</dbReference>
<dbReference type="Pfam" id="PF00650">
    <property type="entry name" value="CRAL_TRIO"/>
    <property type="match status" value="1"/>
</dbReference>
<dbReference type="InterPro" id="IPR036865">
    <property type="entry name" value="CRAL-TRIO_dom_sf"/>
</dbReference>
<reference evidence="3 4" key="1">
    <citation type="submission" date="2018-06" db="EMBL/GenBank/DDBJ databases">
        <title>A transcriptomic atlas of mushroom development highlights an independent origin of complex multicellularity.</title>
        <authorList>
            <consortium name="DOE Joint Genome Institute"/>
            <person name="Krizsan K."/>
            <person name="Almasi E."/>
            <person name="Merenyi Z."/>
            <person name="Sahu N."/>
            <person name="Viragh M."/>
            <person name="Koszo T."/>
            <person name="Mondo S."/>
            <person name="Kiss B."/>
            <person name="Balint B."/>
            <person name="Kues U."/>
            <person name="Barry K."/>
            <person name="Hegedus J.C."/>
            <person name="Henrissat B."/>
            <person name="Johnson J."/>
            <person name="Lipzen A."/>
            <person name="Ohm R."/>
            <person name="Nagy I."/>
            <person name="Pangilinan J."/>
            <person name="Yan J."/>
            <person name="Xiong Y."/>
            <person name="Grigoriev I.V."/>
            <person name="Hibbett D.S."/>
            <person name="Nagy L.G."/>
        </authorList>
    </citation>
    <scope>NUCLEOTIDE SEQUENCE [LARGE SCALE GENOMIC DNA]</scope>
    <source>
        <strain evidence="3 4">SZMC22713</strain>
    </source>
</reference>
<dbReference type="InterPro" id="IPR001251">
    <property type="entry name" value="CRAL-TRIO_dom"/>
</dbReference>
<dbReference type="Gene3D" id="1.10.8.20">
    <property type="entry name" value="N-terminal domain of phosphatidylinositol transfer protein sec14p"/>
    <property type="match status" value="1"/>
</dbReference>
<gene>
    <name evidence="3" type="ORF">BD410DRAFT_788924</name>
</gene>
<dbReference type="InterPro" id="IPR036273">
    <property type="entry name" value="CRAL/TRIO_N_dom_sf"/>
</dbReference>
<dbReference type="SUPFAM" id="SSF52087">
    <property type="entry name" value="CRAL/TRIO domain"/>
    <property type="match status" value="1"/>
</dbReference>
<dbReference type="OrthoDB" id="1434354at2759"/>
<evidence type="ECO:0000313" key="4">
    <source>
        <dbReference type="Proteomes" id="UP000294933"/>
    </source>
</evidence>
<dbReference type="VEuPathDB" id="FungiDB:BD410DRAFT_788924"/>
<keyword evidence="4" id="KW-1185">Reference proteome</keyword>
<dbReference type="PANTHER" id="PTHR45657">
    <property type="entry name" value="CRAL-TRIO DOMAIN-CONTAINING PROTEIN YKL091C-RELATED"/>
    <property type="match status" value="1"/>
</dbReference>
<dbReference type="InterPro" id="IPR051026">
    <property type="entry name" value="PI/PC_transfer"/>
</dbReference>
<feature type="compositionally biased region" description="Basic and acidic residues" evidence="1">
    <location>
        <begin position="317"/>
        <end position="328"/>
    </location>
</feature>
<dbReference type="PANTHER" id="PTHR45657:SF1">
    <property type="entry name" value="CRAL-TRIO DOMAIN-CONTAINING PROTEIN YKL091C-RELATED"/>
    <property type="match status" value="1"/>
</dbReference>
<accession>A0A4Y7Q5V8</accession>
<dbReference type="SMART" id="SM01100">
    <property type="entry name" value="CRAL_TRIO_N"/>
    <property type="match status" value="1"/>
</dbReference>
<dbReference type="STRING" id="50990.A0A4Y7Q5V8"/>
<feature type="region of interest" description="Disordered" evidence="1">
    <location>
        <begin position="301"/>
        <end position="328"/>
    </location>
</feature>
<feature type="domain" description="CRAL-TRIO" evidence="2">
    <location>
        <begin position="93"/>
        <end position="266"/>
    </location>
</feature>
<dbReference type="CDD" id="cd00170">
    <property type="entry name" value="SEC14"/>
    <property type="match status" value="1"/>
</dbReference>
<dbReference type="Pfam" id="PF03765">
    <property type="entry name" value="CRAL_TRIO_N"/>
    <property type="match status" value="1"/>
</dbReference>
<organism evidence="3 4">
    <name type="scientific">Rickenella mellea</name>
    <dbReference type="NCBI Taxonomy" id="50990"/>
    <lineage>
        <taxon>Eukaryota</taxon>
        <taxon>Fungi</taxon>
        <taxon>Dikarya</taxon>
        <taxon>Basidiomycota</taxon>
        <taxon>Agaricomycotina</taxon>
        <taxon>Agaricomycetes</taxon>
        <taxon>Hymenochaetales</taxon>
        <taxon>Rickenellaceae</taxon>
        <taxon>Rickenella</taxon>
    </lineage>
</organism>
<dbReference type="PROSITE" id="PS50191">
    <property type="entry name" value="CRAL_TRIO"/>
    <property type="match status" value="1"/>
</dbReference>